<name>A0A370NIG4_9BURK</name>
<feature type="transmembrane region" description="Helical" evidence="1">
    <location>
        <begin position="63"/>
        <end position="84"/>
    </location>
</feature>
<dbReference type="Proteomes" id="UP000255165">
    <property type="component" value="Unassembled WGS sequence"/>
</dbReference>
<protein>
    <submittedName>
        <fullName evidence="2">Uncharacterized protein</fullName>
    </submittedName>
</protein>
<comment type="caution">
    <text evidence="2">The sequence shown here is derived from an EMBL/GenBank/DDBJ whole genome shotgun (WGS) entry which is preliminary data.</text>
</comment>
<keyword evidence="3" id="KW-1185">Reference proteome</keyword>
<evidence type="ECO:0000313" key="3">
    <source>
        <dbReference type="Proteomes" id="UP000255165"/>
    </source>
</evidence>
<evidence type="ECO:0000256" key="1">
    <source>
        <dbReference type="SAM" id="Phobius"/>
    </source>
</evidence>
<keyword evidence="1" id="KW-0472">Membrane</keyword>
<gene>
    <name evidence="2" type="ORF">DN412_37155</name>
</gene>
<evidence type="ECO:0000313" key="2">
    <source>
        <dbReference type="EMBL" id="RDK05397.1"/>
    </source>
</evidence>
<feature type="transmembrane region" description="Helical" evidence="1">
    <location>
        <begin position="33"/>
        <end position="51"/>
    </location>
</feature>
<proteinExistence type="predicted"/>
<reference evidence="3" key="1">
    <citation type="submission" date="2018-06" db="EMBL/GenBank/DDBJ databases">
        <authorList>
            <person name="Feng T."/>
            <person name="Jeon C.O."/>
        </authorList>
    </citation>
    <scope>NUCLEOTIDE SEQUENCE [LARGE SCALE GENOMIC DNA]</scope>
    <source>
        <strain evidence="3">S23</strain>
    </source>
</reference>
<accession>A0A370NIG4</accession>
<dbReference type="AlphaFoldDB" id="A0A370NIG4"/>
<dbReference type="EMBL" id="QKWJ01000098">
    <property type="protein sequence ID" value="RDK05397.1"/>
    <property type="molecule type" value="Genomic_DNA"/>
</dbReference>
<keyword evidence="1" id="KW-0812">Transmembrane</keyword>
<dbReference type="RefSeq" id="WP_115216110.1">
    <property type="nucleotide sequence ID" value="NZ_QKWJ01000098.1"/>
</dbReference>
<organism evidence="2 3">
    <name type="scientific">Cupriavidus lacunae</name>
    <dbReference type="NCBI Taxonomy" id="2666307"/>
    <lineage>
        <taxon>Bacteria</taxon>
        <taxon>Pseudomonadati</taxon>
        <taxon>Pseudomonadota</taxon>
        <taxon>Betaproteobacteria</taxon>
        <taxon>Burkholderiales</taxon>
        <taxon>Burkholderiaceae</taxon>
        <taxon>Cupriavidus</taxon>
    </lineage>
</organism>
<keyword evidence="1" id="KW-1133">Transmembrane helix</keyword>
<sequence>MGSAFLLIAAISWSVVILHIKRHTWTVSPLDLAPWQMLLATVPLAGFAFALEGAPTTIPLDAHLLELLFLIGPVATSVCFVISAEAGVASAPSPCPISRSAYP</sequence>